<feature type="signal peptide" evidence="1">
    <location>
        <begin position="1"/>
        <end position="23"/>
    </location>
</feature>
<accession>A0AAN7QHL0</accession>
<proteinExistence type="predicted"/>
<dbReference type="EMBL" id="JAXIOK010000006">
    <property type="protein sequence ID" value="KAK4768226.1"/>
    <property type="molecule type" value="Genomic_DNA"/>
</dbReference>
<keyword evidence="1" id="KW-0732">Signal</keyword>
<comment type="caution">
    <text evidence="2">The sequence shown here is derived from an EMBL/GenBank/DDBJ whole genome shotgun (WGS) entry which is preliminary data.</text>
</comment>
<protein>
    <submittedName>
        <fullName evidence="2">Uncharacterized protein</fullName>
    </submittedName>
</protein>
<reference evidence="2 3" key="1">
    <citation type="journal article" date="2023" name="Hortic Res">
        <title>Pangenome of water caltrop reveals structural variations and asymmetric subgenome divergence after allopolyploidization.</title>
        <authorList>
            <person name="Zhang X."/>
            <person name="Chen Y."/>
            <person name="Wang L."/>
            <person name="Yuan Y."/>
            <person name="Fang M."/>
            <person name="Shi L."/>
            <person name="Lu R."/>
            <person name="Comes H.P."/>
            <person name="Ma Y."/>
            <person name="Chen Y."/>
            <person name="Huang G."/>
            <person name="Zhou Y."/>
            <person name="Zheng Z."/>
            <person name="Qiu Y."/>
        </authorList>
    </citation>
    <scope>NUCLEOTIDE SEQUENCE [LARGE SCALE GENOMIC DNA]</scope>
    <source>
        <tissue evidence="2">Roots</tissue>
    </source>
</reference>
<organism evidence="2 3">
    <name type="scientific">Trapa incisa</name>
    <dbReference type="NCBI Taxonomy" id="236973"/>
    <lineage>
        <taxon>Eukaryota</taxon>
        <taxon>Viridiplantae</taxon>
        <taxon>Streptophyta</taxon>
        <taxon>Embryophyta</taxon>
        <taxon>Tracheophyta</taxon>
        <taxon>Spermatophyta</taxon>
        <taxon>Magnoliopsida</taxon>
        <taxon>eudicotyledons</taxon>
        <taxon>Gunneridae</taxon>
        <taxon>Pentapetalae</taxon>
        <taxon>rosids</taxon>
        <taxon>malvids</taxon>
        <taxon>Myrtales</taxon>
        <taxon>Lythraceae</taxon>
        <taxon>Trapa</taxon>
    </lineage>
</organism>
<dbReference type="AlphaFoldDB" id="A0AAN7QHL0"/>
<evidence type="ECO:0000313" key="3">
    <source>
        <dbReference type="Proteomes" id="UP001345219"/>
    </source>
</evidence>
<keyword evidence="3" id="KW-1185">Reference proteome</keyword>
<name>A0AAN7QHL0_9MYRT</name>
<feature type="chain" id="PRO_5043039133" evidence="1">
    <location>
        <begin position="24"/>
        <end position="96"/>
    </location>
</feature>
<dbReference type="Proteomes" id="UP001345219">
    <property type="component" value="Chromosome 3"/>
</dbReference>
<sequence>MQAYISPSSSRVAFLVFANLCTAWCLHSDDSTTKEEMKAVSVGSDHHQLSMASSSYQNTKSEPCTYDVLRSFYCCRNRSYGCFTQGGVCLNHCPAS</sequence>
<evidence type="ECO:0000313" key="2">
    <source>
        <dbReference type="EMBL" id="KAK4768226.1"/>
    </source>
</evidence>
<evidence type="ECO:0000256" key="1">
    <source>
        <dbReference type="SAM" id="SignalP"/>
    </source>
</evidence>
<gene>
    <name evidence="2" type="ORF">SAY87_003367</name>
</gene>